<feature type="compositionally biased region" description="Acidic residues" evidence="1">
    <location>
        <begin position="175"/>
        <end position="187"/>
    </location>
</feature>
<gene>
    <name evidence="2" type="ORF">IV203_036562</name>
</gene>
<reference evidence="2" key="2">
    <citation type="submission" date="2021-04" db="EMBL/GenBank/DDBJ databases">
        <authorList>
            <person name="Podell S."/>
        </authorList>
    </citation>
    <scope>NUCLEOTIDE SEQUENCE</scope>
    <source>
        <strain evidence="2">Hildebrandi</strain>
    </source>
</reference>
<feature type="region of interest" description="Disordered" evidence="1">
    <location>
        <begin position="1"/>
        <end position="28"/>
    </location>
</feature>
<keyword evidence="3" id="KW-1185">Reference proteome</keyword>
<evidence type="ECO:0000313" key="3">
    <source>
        <dbReference type="Proteomes" id="UP000693970"/>
    </source>
</evidence>
<dbReference type="EMBL" id="JAGRRH010000013">
    <property type="protein sequence ID" value="KAG7361461.1"/>
    <property type="molecule type" value="Genomic_DNA"/>
</dbReference>
<feature type="region of interest" description="Disordered" evidence="1">
    <location>
        <begin position="175"/>
        <end position="209"/>
    </location>
</feature>
<sequence>MYVAGPSLDTANHSPPGVENNSPATGRDIADSQIDPCSNALAADVVTEAPTVTVENPYTQEQLAVIEEIAEEASSMFSVGVTFQSFGELRDAVRKFAHKKGFSITSFGNRFSCSRCAEAACYRAKRLKRQQQTAPDNRRKEKHHQSRLQLPGLDHPPEGDDDLSMRYCVFGDEDVSGDEEEVSDGEEACSFAREEASRREDPATSQEVHAVSRADTVPYRVAQSGKYNLRELYQIFQDLAHCINKVRDPTTKDLLVGTALKLKDVAVGNVEQVYSQPILDTLHSYLHLFGRTMAPQDMFAQASRGISHLAVDEDGENQYEPGAAATLKNSKPPGANGGRRYRSRNERTIDMMKEARKREALCSLCLKPGHRVVTCPKISEAKATLIGSDNLAEFTDGLGDPMFCVVEEPCGSVRETIKEWMQPGRNIPVEAVHVVVQKCFYSATRQDSSRNVVEVFIWGEGGTPVGEHCPSYYPVNKVAQWILTNCTARMRKKHILSCLQKPVQGLSQHLYNYGTSP</sequence>
<feature type="region of interest" description="Disordered" evidence="1">
    <location>
        <begin position="127"/>
        <end position="159"/>
    </location>
</feature>
<name>A0A9K3LI93_9STRA</name>
<dbReference type="Proteomes" id="UP000693970">
    <property type="component" value="Unassembled WGS sequence"/>
</dbReference>
<accession>A0A9K3LI93</accession>
<reference evidence="2" key="1">
    <citation type="journal article" date="2021" name="Sci. Rep.">
        <title>Diploid genomic architecture of Nitzschia inconspicua, an elite biomass production diatom.</title>
        <authorList>
            <person name="Oliver A."/>
            <person name="Podell S."/>
            <person name="Pinowska A."/>
            <person name="Traller J.C."/>
            <person name="Smith S.R."/>
            <person name="McClure R."/>
            <person name="Beliaev A."/>
            <person name="Bohutskyi P."/>
            <person name="Hill E.A."/>
            <person name="Rabines A."/>
            <person name="Zheng H."/>
            <person name="Allen L.Z."/>
            <person name="Kuo A."/>
            <person name="Grigoriev I.V."/>
            <person name="Allen A.E."/>
            <person name="Hazlebeck D."/>
            <person name="Allen E.E."/>
        </authorList>
    </citation>
    <scope>NUCLEOTIDE SEQUENCE</scope>
    <source>
        <strain evidence="2">Hildebrandi</strain>
    </source>
</reference>
<organism evidence="2 3">
    <name type="scientific">Nitzschia inconspicua</name>
    <dbReference type="NCBI Taxonomy" id="303405"/>
    <lineage>
        <taxon>Eukaryota</taxon>
        <taxon>Sar</taxon>
        <taxon>Stramenopiles</taxon>
        <taxon>Ochrophyta</taxon>
        <taxon>Bacillariophyta</taxon>
        <taxon>Bacillariophyceae</taxon>
        <taxon>Bacillariophycidae</taxon>
        <taxon>Bacillariales</taxon>
        <taxon>Bacillariaceae</taxon>
        <taxon>Nitzschia</taxon>
    </lineage>
</organism>
<evidence type="ECO:0000313" key="2">
    <source>
        <dbReference type="EMBL" id="KAG7361461.1"/>
    </source>
</evidence>
<comment type="caution">
    <text evidence="2">The sequence shown here is derived from an EMBL/GenBank/DDBJ whole genome shotgun (WGS) entry which is preliminary data.</text>
</comment>
<dbReference type="AlphaFoldDB" id="A0A9K3LI93"/>
<protein>
    <submittedName>
        <fullName evidence="2">Uncharacterized protein</fullName>
    </submittedName>
</protein>
<proteinExistence type="predicted"/>
<feature type="compositionally biased region" description="Polar residues" evidence="1">
    <location>
        <begin position="9"/>
        <end position="24"/>
    </location>
</feature>
<evidence type="ECO:0000256" key="1">
    <source>
        <dbReference type="SAM" id="MobiDB-lite"/>
    </source>
</evidence>
<feature type="compositionally biased region" description="Basic and acidic residues" evidence="1">
    <location>
        <begin position="192"/>
        <end position="202"/>
    </location>
</feature>